<feature type="signal peptide" evidence="5">
    <location>
        <begin position="1"/>
        <end position="20"/>
    </location>
</feature>
<comment type="subcellular location">
    <subcellularLocation>
        <location evidence="1">Fimbrium</location>
    </subcellularLocation>
</comment>
<accession>A0A0H3HCK4</accession>
<evidence type="ECO:0000256" key="3">
    <source>
        <dbReference type="ARBA" id="ARBA00022729"/>
    </source>
</evidence>
<dbReference type="KEGG" id="kox:KOX_22320"/>
<keyword evidence="3 5" id="KW-0732">Signal</keyword>
<evidence type="ECO:0000313" key="8">
    <source>
        <dbReference type="Proteomes" id="UP000007843"/>
    </source>
</evidence>
<keyword evidence="4" id="KW-0281">Fimbrium</keyword>
<evidence type="ECO:0000256" key="4">
    <source>
        <dbReference type="ARBA" id="ARBA00023263"/>
    </source>
</evidence>
<dbReference type="AlphaFoldDB" id="A0A0H3HCK4"/>
<organism evidence="7 8">
    <name type="scientific">Klebsiella michiganensis (strain ATCC 8724 / DSM 4798 / JCM 20051 / NBRC 3318 / NRRL B-199 / KCTC 1686 / BUCSAV 143 / CCM 1901)</name>
    <dbReference type="NCBI Taxonomy" id="1006551"/>
    <lineage>
        <taxon>Bacteria</taxon>
        <taxon>Pseudomonadati</taxon>
        <taxon>Pseudomonadota</taxon>
        <taxon>Gammaproteobacteria</taxon>
        <taxon>Enterobacterales</taxon>
        <taxon>Enterobacteriaceae</taxon>
        <taxon>Klebsiella/Raoultella group</taxon>
        <taxon>Klebsiella</taxon>
    </lineage>
</organism>
<dbReference type="GO" id="GO:0009289">
    <property type="term" value="C:pilus"/>
    <property type="evidence" value="ECO:0007669"/>
    <property type="project" value="UniProtKB-SubCell"/>
</dbReference>
<dbReference type="SUPFAM" id="SSF49401">
    <property type="entry name" value="Bacterial adhesins"/>
    <property type="match status" value="1"/>
</dbReference>
<dbReference type="InterPro" id="IPR036937">
    <property type="entry name" value="Adhesion_dom_fimbrial_sf"/>
</dbReference>
<dbReference type="RefSeq" id="WP_014229634.1">
    <property type="nucleotide sequence ID" value="NC_016612.1"/>
</dbReference>
<dbReference type="InterPro" id="IPR000259">
    <property type="entry name" value="Adhesion_dom_fimbrial"/>
</dbReference>
<dbReference type="InterPro" id="IPR008966">
    <property type="entry name" value="Adhesion_dom_sf"/>
</dbReference>
<evidence type="ECO:0000256" key="1">
    <source>
        <dbReference type="ARBA" id="ARBA00004561"/>
    </source>
</evidence>
<dbReference type="Gene3D" id="2.60.40.3310">
    <property type="match status" value="1"/>
</dbReference>
<comment type="similarity">
    <text evidence="2">Belongs to the fimbrial protein family.</text>
</comment>
<reference evidence="7 8" key="1">
    <citation type="journal article" date="2012" name="J. Bacteriol.">
        <title>Complete genome sequence of Klebsiella oxytoca KCTC 1686, used in production of 2,3-butanediol.</title>
        <authorList>
            <person name="Shin S.H."/>
            <person name="Kim S."/>
            <person name="Kim J.Y."/>
            <person name="Lee S."/>
            <person name="Um Y."/>
            <person name="Oh M.K."/>
            <person name="Kim Y.R."/>
            <person name="Lee J."/>
            <person name="Yang K.S."/>
        </authorList>
    </citation>
    <scope>NUCLEOTIDE SEQUENCE [LARGE SCALE GENOMIC DNA]</scope>
    <source>
        <strain evidence="8">ATCC 8724 / DSM 4798 / JCM 20051 / NBRC 3318 / NRRL B-199 / KCTC 1686</strain>
    </source>
</reference>
<dbReference type="Proteomes" id="UP000007843">
    <property type="component" value="Chromosome"/>
</dbReference>
<proteinExistence type="inferred from homology"/>
<dbReference type="PANTHER" id="PTHR33420:SF12">
    <property type="entry name" value="FIMBRIN-LIKE PROTEIN FIMI-RELATED"/>
    <property type="match status" value="1"/>
</dbReference>
<evidence type="ECO:0000256" key="2">
    <source>
        <dbReference type="ARBA" id="ARBA00006671"/>
    </source>
</evidence>
<evidence type="ECO:0000256" key="5">
    <source>
        <dbReference type="SAM" id="SignalP"/>
    </source>
</evidence>
<dbReference type="Pfam" id="PF00419">
    <property type="entry name" value="Fimbrial"/>
    <property type="match status" value="1"/>
</dbReference>
<evidence type="ECO:0000313" key="7">
    <source>
        <dbReference type="EMBL" id="AEX06184.1"/>
    </source>
</evidence>
<dbReference type="InterPro" id="IPR050263">
    <property type="entry name" value="Bact_Fimbrial_Adh_Pro"/>
</dbReference>
<feature type="domain" description="Fimbrial-type adhesion" evidence="6">
    <location>
        <begin position="192"/>
        <end position="332"/>
    </location>
</feature>
<gene>
    <name evidence="7" type="ordered locus">KOX_22320</name>
</gene>
<dbReference type="EMBL" id="CP003218">
    <property type="protein sequence ID" value="AEX06184.1"/>
    <property type="molecule type" value="Genomic_DNA"/>
</dbReference>
<feature type="chain" id="PRO_5002610996" description="Fimbrial-type adhesion domain-containing protein" evidence="5">
    <location>
        <begin position="21"/>
        <end position="333"/>
    </location>
</feature>
<dbReference type="PANTHER" id="PTHR33420">
    <property type="entry name" value="FIMBRIAL SUBUNIT ELFA-RELATED"/>
    <property type="match status" value="1"/>
</dbReference>
<dbReference type="HOGENOM" id="CLU_058392_5_0_6"/>
<evidence type="ECO:0000259" key="6">
    <source>
        <dbReference type="Pfam" id="PF00419"/>
    </source>
</evidence>
<sequence>MKRVNVPLMLVIPIASAAHAESGYCPSSPPTPFTQQLARIAVSRTLPVGSDIPGTQRVFTFSGNCKGQSGWADVTRGHPIVACYYGSGEEVAGFPGVYKTGVEGIGIALQNSAGQRVRGIGSDCDTRAQALGYTSSDASMTFGYTITLTLVKTGDTVMNGTLDVAQTKFGMGAYDTGIGIGNRGDLNYISYAGDIVYKAVSCTVPSSLTVNMGSVPVGQFSGPGSTSDEKNLSIPVRCDDKVAVNTSISSQGYLSPTLGVVALSSETGVAQGVGVQVLYNGSPVQFDRFFPVGTIPEAGASITLPLTFRYYQNTPEIHPGHANAVATLTMMYN</sequence>
<name>A0A0H3HCK4_KLEM8</name>
<dbReference type="GO" id="GO:0043709">
    <property type="term" value="P:cell adhesion involved in single-species biofilm formation"/>
    <property type="evidence" value="ECO:0007669"/>
    <property type="project" value="TreeGrafter"/>
</dbReference>
<dbReference type="Gene3D" id="2.60.40.1090">
    <property type="entry name" value="Fimbrial-type adhesion domain"/>
    <property type="match status" value="1"/>
</dbReference>
<dbReference type="PATRIC" id="fig|1006551.4.peg.4473"/>
<protein>
    <recommendedName>
        <fullName evidence="6">Fimbrial-type adhesion domain-containing protein</fullName>
    </recommendedName>
</protein>